<evidence type="ECO:0000259" key="1">
    <source>
        <dbReference type="Pfam" id="PF13333"/>
    </source>
</evidence>
<comment type="caution">
    <text evidence="2">The sequence shown here is derived from an EMBL/GenBank/DDBJ whole genome shotgun (WGS) entry which is preliminary data.</text>
</comment>
<name>A0ABX5FWS2_9BACL</name>
<protein>
    <recommendedName>
        <fullName evidence="1">Integrase catalytic domain-containing protein</fullName>
    </recommendedName>
</protein>
<dbReference type="GeneID" id="300272679"/>
<dbReference type="Pfam" id="PF13333">
    <property type="entry name" value="rve_2"/>
    <property type="match status" value="1"/>
</dbReference>
<proteinExistence type="predicted"/>
<gene>
    <name evidence="2" type="ORF">C7R92_06400</name>
</gene>
<feature type="domain" description="Integrase catalytic" evidence="1">
    <location>
        <begin position="14"/>
        <end position="52"/>
    </location>
</feature>
<sequence>MPRQLLDGKLLFSFENRSSISLRRIEEYIHFYNDERLQLKFLKMTPSEFRRQLAA</sequence>
<organism evidence="2 3">
    <name type="scientific">Brevibacillus porteri</name>
    <dbReference type="NCBI Taxonomy" id="2126350"/>
    <lineage>
        <taxon>Bacteria</taxon>
        <taxon>Bacillati</taxon>
        <taxon>Bacillota</taxon>
        <taxon>Bacilli</taxon>
        <taxon>Bacillales</taxon>
        <taxon>Paenibacillaceae</taxon>
        <taxon>Brevibacillus</taxon>
    </lineage>
</organism>
<evidence type="ECO:0000313" key="3">
    <source>
        <dbReference type="Proteomes" id="UP000241645"/>
    </source>
</evidence>
<dbReference type="Proteomes" id="UP000241645">
    <property type="component" value="Unassembled WGS sequence"/>
</dbReference>
<dbReference type="InterPro" id="IPR001584">
    <property type="entry name" value="Integrase_cat-core"/>
</dbReference>
<evidence type="ECO:0000313" key="2">
    <source>
        <dbReference type="EMBL" id="PSK13023.1"/>
    </source>
</evidence>
<accession>A0ABX5FWS2</accession>
<reference evidence="2 3" key="1">
    <citation type="submission" date="2018-03" db="EMBL/GenBank/DDBJ databases">
        <title>Brevisbacillus phylogenomics.</title>
        <authorList>
            <person name="Dunlap C."/>
        </authorList>
    </citation>
    <scope>NUCLEOTIDE SEQUENCE [LARGE SCALE GENOMIC DNA]</scope>
    <source>
        <strain evidence="2 3">NRRL B-41110</strain>
    </source>
</reference>
<keyword evidence="3" id="KW-1185">Reference proteome</keyword>
<dbReference type="RefSeq" id="WP_106833599.1">
    <property type="nucleotide sequence ID" value="NZ_JARMEW010000039.1"/>
</dbReference>
<dbReference type="EMBL" id="PXZO01000008">
    <property type="protein sequence ID" value="PSK13023.1"/>
    <property type="molecule type" value="Genomic_DNA"/>
</dbReference>